<keyword evidence="1" id="KW-0732">Signal</keyword>
<protein>
    <recommendedName>
        <fullName evidence="4">DUF2059 domain-containing protein</fullName>
    </recommendedName>
</protein>
<feature type="signal peptide" evidence="1">
    <location>
        <begin position="1"/>
        <end position="19"/>
    </location>
</feature>
<accession>A0ABQ3G3J1</accession>
<evidence type="ECO:0000313" key="2">
    <source>
        <dbReference type="EMBL" id="GHC86217.1"/>
    </source>
</evidence>
<comment type="caution">
    <text evidence="2">The sequence shown here is derived from an EMBL/GenBank/DDBJ whole genome shotgun (WGS) entry which is preliminary data.</text>
</comment>
<feature type="chain" id="PRO_5047478934" description="DUF2059 domain-containing protein" evidence="1">
    <location>
        <begin position="20"/>
        <end position="189"/>
    </location>
</feature>
<keyword evidence="3" id="KW-1185">Reference proteome</keyword>
<sequence length="189" mass="20483">MNKILAAALLVAASTLAHAETSPAKKELVAKVLQLQRPIVETQVRGLAERPAGAIMQSVGSVIQQRVPLEKREALIRDVQADVRKFVEESTPILREAAVRLLPSTTGSVLEAKFSEAELKQLIGALEAPAFRKYQQINDEMFRPLAEKLGPEVRGDMEPKLKALEATIRKKLDAAIGTPEPAPAPAAKP</sequence>
<evidence type="ECO:0000256" key="1">
    <source>
        <dbReference type="SAM" id="SignalP"/>
    </source>
</evidence>
<proteinExistence type="predicted"/>
<gene>
    <name evidence="2" type="ORF">GCM10007320_31820</name>
</gene>
<organism evidence="2 3">
    <name type="scientific">Pseudorhodoferax aquiterrae</name>
    <dbReference type="NCBI Taxonomy" id="747304"/>
    <lineage>
        <taxon>Bacteria</taxon>
        <taxon>Pseudomonadati</taxon>
        <taxon>Pseudomonadota</taxon>
        <taxon>Betaproteobacteria</taxon>
        <taxon>Burkholderiales</taxon>
        <taxon>Comamonadaceae</taxon>
    </lineage>
</organism>
<dbReference type="Proteomes" id="UP000626210">
    <property type="component" value="Unassembled WGS sequence"/>
</dbReference>
<dbReference type="EMBL" id="BMYK01000009">
    <property type="protein sequence ID" value="GHC86217.1"/>
    <property type="molecule type" value="Genomic_DNA"/>
</dbReference>
<evidence type="ECO:0008006" key="4">
    <source>
        <dbReference type="Google" id="ProtNLM"/>
    </source>
</evidence>
<dbReference type="RefSeq" id="WP_189687928.1">
    <property type="nucleotide sequence ID" value="NZ_BMYK01000009.1"/>
</dbReference>
<name>A0ABQ3G3J1_9BURK</name>
<reference evidence="3" key="1">
    <citation type="journal article" date="2019" name="Int. J. Syst. Evol. Microbiol.">
        <title>The Global Catalogue of Microorganisms (GCM) 10K type strain sequencing project: providing services to taxonomists for standard genome sequencing and annotation.</title>
        <authorList>
            <consortium name="The Broad Institute Genomics Platform"/>
            <consortium name="The Broad Institute Genome Sequencing Center for Infectious Disease"/>
            <person name="Wu L."/>
            <person name="Ma J."/>
        </authorList>
    </citation>
    <scope>NUCLEOTIDE SEQUENCE [LARGE SCALE GENOMIC DNA]</scope>
    <source>
        <strain evidence="3">KCTC 23314</strain>
    </source>
</reference>
<evidence type="ECO:0000313" key="3">
    <source>
        <dbReference type="Proteomes" id="UP000626210"/>
    </source>
</evidence>